<dbReference type="InterPro" id="IPR051694">
    <property type="entry name" value="Immunoregulatory_rcpt-like"/>
</dbReference>
<accession>A0A5N6V1P3</accession>
<keyword evidence="2 8" id="KW-0812">Transmembrane</keyword>
<feature type="chain" id="PRO_5024856921" description="SHSP domain-containing protein" evidence="9">
    <location>
        <begin position="27"/>
        <end position="670"/>
    </location>
</feature>
<organism evidence="11 12">
    <name type="scientific">Aspergillus tamarii</name>
    <dbReference type="NCBI Taxonomy" id="41984"/>
    <lineage>
        <taxon>Eukaryota</taxon>
        <taxon>Fungi</taxon>
        <taxon>Dikarya</taxon>
        <taxon>Ascomycota</taxon>
        <taxon>Pezizomycotina</taxon>
        <taxon>Eurotiomycetes</taxon>
        <taxon>Eurotiomycetidae</taxon>
        <taxon>Eurotiales</taxon>
        <taxon>Aspergillaceae</taxon>
        <taxon>Aspergillus</taxon>
        <taxon>Aspergillus subgen. Circumdati</taxon>
    </lineage>
</organism>
<dbReference type="PANTHER" id="PTHR15549">
    <property type="entry name" value="PAIRED IMMUNOGLOBULIN-LIKE TYPE 2 RECEPTOR"/>
    <property type="match status" value="1"/>
</dbReference>
<sequence length="670" mass="74332">MALQLLRGSVISLVVALIFWIEGVSAGNFTFPTDFGSRFIVGDQVNVTWDVVTPRISLYEYCGAEQWIIAQNALNKYSYVWIANRDIYKESGCSFVLESLDSQGKPDGQDNVTSIIFGVAKRYHDDPSPASYHFASTSASSLTSTSSPTTTSSTESTGVMIATGVSAANPSAEHSSGGLSSAAKIGIGLGIPLAFLLMALGVGLFYFIRRRKRLRENSPEASEPVWHSDGTVPLPGGFIDGSNTTKNVRGSHTDTIISELSSENYRARDERQTNEVNELMVIRLKLANMKYSCHFHQPSQTWEMDVSMLEDHPFFAHRHPPRYEDLFEKRHGKCFKGRMHKPGKGMRGMGDDEFPEMPSFGSGGRGGRGGRHHPHHPHHHHPYAFGFAGRHGRGKFQPHPHGYGHGHGHDSDHEPDLEHGFNPWTKHDRSGPGHPDQPGYYHHHPHHLHHKRGRPGPHFHSREMFHHQGRGGPGHGWGLGKRHGKGKGLHHFDKFHHMQPLMHAYHHSSRSTASFTPLADVFVTATQTIIHASLPGAQKSDLSVGYDASRSMLRIAGVVHRPGVDEELYRTLLVGERGRHLGAFNREVPVSHGVVVEGIQARLEDGVLKIILPRVEGEEVQHGNEMEVEIVNAEKEISTPDGSDTEAEDEEECEVEDEAAEKEFVKVDIQ</sequence>
<dbReference type="OrthoDB" id="5511210at2759"/>
<dbReference type="PROSITE" id="PS01031">
    <property type="entry name" value="SHSP"/>
    <property type="match status" value="1"/>
</dbReference>
<dbReference type="PANTHER" id="PTHR15549:SF30">
    <property type="entry name" value="MID2 DOMAIN-CONTAINING PROTEIN"/>
    <property type="match status" value="1"/>
</dbReference>
<feature type="region of interest" description="Disordered" evidence="7">
    <location>
        <begin position="217"/>
        <end position="252"/>
    </location>
</feature>
<feature type="compositionally biased region" description="Basic residues" evidence="7">
    <location>
        <begin position="441"/>
        <end position="454"/>
    </location>
</feature>
<feature type="transmembrane region" description="Helical" evidence="8">
    <location>
        <begin position="185"/>
        <end position="208"/>
    </location>
</feature>
<comment type="subcellular location">
    <subcellularLocation>
        <location evidence="1">Membrane</location>
        <topology evidence="1">Single-pass membrane protein</topology>
    </subcellularLocation>
</comment>
<evidence type="ECO:0000256" key="2">
    <source>
        <dbReference type="ARBA" id="ARBA00022692"/>
    </source>
</evidence>
<feature type="region of interest" description="Disordered" evidence="7">
    <location>
        <begin position="634"/>
        <end position="659"/>
    </location>
</feature>
<proteinExistence type="inferred from homology"/>
<evidence type="ECO:0000256" key="1">
    <source>
        <dbReference type="ARBA" id="ARBA00004167"/>
    </source>
</evidence>
<dbReference type="InterPro" id="IPR002068">
    <property type="entry name" value="A-crystallin/Hsp20_dom"/>
</dbReference>
<feature type="compositionally biased region" description="Polar residues" evidence="7">
    <location>
        <begin position="241"/>
        <end position="252"/>
    </location>
</feature>
<feature type="region of interest" description="Disordered" evidence="7">
    <location>
        <begin position="426"/>
        <end position="454"/>
    </location>
</feature>
<feature type="compositionally biased region" description="Acidic residues" evidence="7">
    <location>
        <begin position="643"/>
        <end position="659"/>
    </location>
</feature>
<evidence type="ECO:0000256" key="3">
    <source>
        <dbReference type="ARBA" id="ARBA00022989"/>
    </source>
</evidence>
<dbReference type="EMBL" id="ML738605">
    <property type="protein sequence ID" value="KAE8164862.1"/>
    <property type="molecule type" value="Genomic_DNA"/>
</dbReference>
<evidence type="ECO:0000313" key="11">
    <source>
        <dbReference type="EMBL" id="KAE8164862.1"/>
    </source>
</evidence>
<evidence type="ECO:0000256" key="9">
    <source>
        <dbReference type="SAM" id="SignalP"/>
    </source>
</evidence>
<evidence type="ECO:0000256" key="4">
    <source>
        <dbReference type="ARBA" id="ARBA00023136"/>
    </source>
</evidence>
<evidence type="ECO:0000256" key="7">
    <source>
        <dbReference type="SAM" id="MobiDB-lite"/>
    </source>
</evidence>
<dbReference type="AlphaFoldDB" id="A0A5N6V1P3"/>
<dbReference type="SUPFAM" id="SSF49764">
    <property type="entry name" value="HSP20-like chaperones"/>
    <property type="match status" value="1"/>
</dbReference>
<evidence type="ECO:0000256" key="8">
    <source>
        <dbReference type="SAM" id="Phobius"/>
    </source>
</evidence>
<keyword evidence="3 8" id="KW-1133">Transmembrane helix</keyword>
<keyword evidence="9" id="KW-0732">Signal</keyword>
<gene>
    <name evidence="11" type="ORF">BDV40DRAFT_286733</name>
</gene>
<dbReference type="GO" id="GO:0071944">
    <property type="term" value="C:cell periphery"/>
    <property type="evidence" value="ECO:0007669"/>
    <property type="project" value="UniProtKB-ARBA"/>
</dbReference>
<dbReference type="Gene3D" id="2.60.40.790">
    <property type="match status" value="1"/>
</dbReference>
<protein>
    <recommendedName>
        <fullName evidence="10">SHSP domain-containing protein</fullName>
    </recommendedName>
</protein>
<feature type="region of interest" description="Disordered" evidence="7">
    <location>
        <begin position="360"/>
        <end position="381"/>
    </location>
</feature>
<keyword evidence="12" id="KW-1185">Reference proteome</keyword>
<evidence type="ECO:0000256" key="6">
    <source>
        <dbReference type="RuleBase" id="RU003616"/>
    </source>
</evidence>
<reference evidence="11 12" key="1">
    <citation type="submission" date="2019-04" db="EMBL/GenBank/DDBJ databases">
        <title>Friends and foes A comparative genomics study of 23 Aspergillus species from section Flavi.</title>
        <authorList>
            <consortium name="DOE Joint Genome Institute"/>
            <person name="Kjaerbolling I."/>
            <person name="Vesth T."/>
            <person name="Frisvad J.C."/>
            <person name="Nybo J.L."/>
            <person name="Theobald S."/>
            <person name="Kildgaard S."/>
            <person name="Isbrandt T."/>
            <person name="Kuo A."/>
            <person name="Sato A."/>
            <person name="Lyhne E.K."/>
            <person name="Kogle M.E."/>
            <person name="Wiebenga A."/>
            <person name="Kun R.S."/>
            <person name="Lubbers R.J."/>
            <person name="Makela M.R."/>
            <person name="Barry K."/>
            <person name="Chovatia M."/>
            <person name="Clum A."/>
            <person name="Daum C."/>
            <person name="Haridas S."/>
            <person name="He G."/>
            <person name="LaButti K."/>
            <person name="Lipzen A."/>
            <person name="Mondo S."/>
            <person name="Riley R."/>
            <person name="Salamov A."/>
            <person name="Simmons B.A."/>
            <person name="Magnuson J.K."/>
            <person name="Henrissat B."/>
            <person name="Mortensen U.H."/>
            <person name="Larsen T.O."/>
            <person name="Devries R.P."/>
            <person name="Grigoriev I.V."/>
            <person name="Machida M."/>
            <person name="Baker S.E."/>
            <person name="Andersen M.R."/>
        </authorList>
    </citation>
    <scope>NUCLEOTIDE SEQUENCE [LARGE SCALE GENOMIC DNA]</scope>
    <source>
        <strain evidence="11 12">CBS 117626</strain>
    </source>
</reference>
<dbReference type="GO" id="GO:0016020">
    <property type="term" value="C:membrane"/>
    <property type="evidence" value="ECO:0007669"/>
    <property type="project" value="UniProtKB-SubCell"/>
</dbReference>
<evidence type="ECO:0000259" key="10">
    <source>
        <dbReference type="PROSITE" id="PS01031"/>
    </source>
</evidence>
<feature type="compositionally biased region" description="Basic residues" evidence="7">
    <location>
        <begin position="368"/>
        <end position="381"/>
    </location>
</feature>
<dbReference type="Proteomes" id="UP000326950">
    <property type="component" value="Unassembled WGS sequence"/>
</dbReference>
<dbReference type="Pfam" id="PF00011">
    <property type="entry name" value="HSP20"/>
    <property type="match status" value="1"/>
</dbReference>
<evidence type="ECO:0000313" key="12">
    <source>
        <dbReference type="Proteomes" id="UP000326950"/>
    </source>
</evidence>
<dbReference type="InterPro" id="IPR008978">
    <property type="entry name" value="HSP20-like_chaperone"/>
</dbReference>
<dbReference type="CDD" id="cd06464">
    <property type="entry name" value="ACD_sHsps-like"/>
    <property type="match status" value="1"/>
</dbReference>
<feature type="domain" description="SHSP" evidence="10">
    <location>
        <begin position="509"/>
        <end position="629"/>
    </location>
</feature>
<evidence type="ECO:0000256" key="5">
    <source>
        <dbReference type="PROSITE-ProRule" id="PRU00285"/>
    </source>
</evidence>
<keyword evidence="4 8" id="KW-0472">Membrane</keyword>
<comment type="similarity">
    <text evidence="5 6">Belongs to the small heat shock protein (HSP20) family.</text>
</comment>
<name>A0A5N6V1P3_ASPTM</name>
<feature type="signal peptide" evidence="9">
    <location>
        <begin position="1"/>
        <end position="26"/>
    </location>
</feature>